<organism evidence="2 3">
    <name type="scientific">Chengkuizengella marina</name>
    <dbReference type="NCBI Taxonomy" id="2507566"/>
    <lineage>
        <taxon>Bacteria</taxon>
        <taxon>Bacillati</taxon>
        <taxon>Bacillota</taxon>
        <taxon>Bacilli</taxon>
        <taxon>Bacillales</taxon>
        <taxon>Paenibacillaceae</taxon>
        <taxon>Chengkuizengella</taxon>
    </lineage>
</organism>
<dbReference type="EMBL" id="SIJB01000004">
    <property type="protein sequence ID" value="NBI27603.1"/>
    <property type="molecule type" value="Genomic_DNA"/>
</dbReference>
<dbReference type="AlphaFoldDB" id="A0A6N9PYV3"/>
<gene>
    <name evidence="2" type="ORF">ERL59_01290</name>
</gene>
<dbReference type="RefSeq" id="WP_160643698.1">
    <property type="nucleotide sequence ID" value="NZ_SIJB01000004.1"/>
</dbReference>
<reference evidence="2 3" key="1">
    <citation type="submission" date="2019-01" db="EMBL/GenBank/DDBJ databases">
        <title>Chengkuizengella sp. nov., isolated from deep-sea sediment of East Pacific Ocean.</title>
        <authorList>
            <person name="Yang J."/>
            <person name="Lai Q."/>
            <person name="Shao Z."/>
        </authorList>
    </citation>
    <scope>NUCLEOTIDE SEQUENCE [LARGE SCALE GENOMIC DNA]</scope>
    <source>
        <strain evidence="2 3">YPA3-1-1</strain>
    </source>
</reference>
<feature type="coiled-coil region" evidence="1">
    <location>
        <begin position="280"/>
        <end position="307"/>
    </location>
</feature>
<sequence length="357" mass="43134">MNRYMKKSLEVKYPVITAYPRHAYNLAIIGTMENSSPWIFSNYLQLRCHTKSLHDKFIYADWFEFDSYNPMLDDNPLLYYQIIYRDLILKYRENIVDFTIEWINEGYYFCTHLNELHVPNTRAYQFRDFPHSNLIFGYDKDQSNFDIAYFDKDGKLAFGKIGFEDYSNAFHTLEVSQDYLKYNYLVKPRDIFEFKYDIKMNLQSFKDYINGSRPVDLHYDRYRMFGMDVKEFDFGMDVYANLITYTTYLETSDIVYDIRPFHILFEHKSCLKNHLLYMKKLNLLENYELLENMMGEVEDKTKKLRNLFLKIAFFHLQTEITDLKGIEKIRERLINLKDVEVAFFESLIEQLSKSVRV</sequence>
<protein>
    <recommendedName>
        <fullName evidence="4">Butirosin biosynthesis protein H, N-terminal</fullName>
    </recommendedName>
</protein>
<dbReference type="Proteomes" id="UP000448943">
    <property type="component" value="Unassembled WGS sequence"/>
</dbReference>
<accession>A0A6N9PYV3</accession>
<evidence type="ECO:0000256" key="1">
    <source>
        <dbReference type="SAM" id="Coils"/>
    </source>
</evidence>
<evidence type="ECO:0000313" key="2">
    <source>
        <dbReference type="EMBL" id="NBI27603.1"/>
    </source>
</evidence>
<keyword evidence="3" id="KW-1185">Reference proteome</keyword>
<keyword evidence="1" id="KW-0175">Coiled coil</keyword>
<proteinExistence type="predicted"/>
<evidence type="ECO:0008006" key="4">
    <source>
        <dbReference type="Google" id="ProtNLM"/>
    </source>
</evidence>
<evidence type="ECO:0000313" key="3">
    <source>
        <dbReference type="Proteomes" id="UP000448943"/>
    </source>
</evidence>
<comment type="caution">
    <text evidence="2">The sequence shown here is derived from an EMBL/GenBank/DDBJ whole genome shotgun (WGS) entry which is preliminary data.</text>
</comment>
<dbReference type="OrthoDB" id="2624539at2"/>
<name>A0A6N9PYV3_9BACL</name>